<dbReference type="CDD" id="cd00164">
    <property type="entry name" value="S1_like"/>
    <property type="match status" value="1"/>
</dbReference>
<dbReference type="Gene3D" id="1.10.10.2740">
    <property type="entry name" value="Spt6, Death-like domain"/>
    <property type="match status" value="1"/>
</dbReference>
<feature type="region of interest" description="Disordered" evidence="12">
    <location>
        <begin position="160"/>
        <end position="241"/>
    </location>
</feature>
<sequence>MDLDGANHPLRFIIHDSRFTMDNKRERAISAATIPFDFATSAIVGERRRESEDEEELDVQEKKKLKRLKTMESDDDEDEEDDEDKIREELKDLIDDNPIEDEESESDGESGGSGNERGSEKRKKHDDDDLDDNLEDDDYDLLEENLGHKIERRKRFKRLRRLEDEESDGEAGEDVGEERDAIANELFEGSDHGEQEERASSRAVAREDYGDEEEEGDYSDADDFIVDDEGRPIAEKRKKKKHIFTDAALQEAQDIFGVDFDYDDFEKFGEDEYEEEDEDEEDEYVDDEAGDETQRRRKPKKPAKKKPTRKSIFEIYEPSELKRGHFTDFDNNVRNTDIPERMQLREVPITAVPEGSDELDDEAEWIYKQAFCKPTTSKQEWGATTDTRGRPKKDPSTVGKIKKALDFMRNHQFEVPFIAFYRKEYVLPELNVNDLWRVYKFDAKWCRLRDRKDKLLSLMERMQSYQSELVMKDIDAPLPDSVRIISDDDLNRLRAVQTTEELKDVHQHFLMYYGHDVKEMLEMERKKAKEAAAAKTKQKQYDEDGNEIPQDPEEAPAIVVGAHPEATVKHSIHSGPYAICRKAGIGGFAKRFGLKPEEFGENLRDNYQRHDVEQEDGTPLELAKEYIGPKFPTAEDVLKAAKFMVSSQIAREPLVRSCVRDVFFERAKIDVKPTKKGLKEVDENHPCYSMKYIKGKPVRDLVGDQFLKLQIAHEDKLLVLTISDHIGGHTSGSYIEEIKQLYIRDEFMQHVQEWNKIRTECVEIAITKMLIPDLQKELRGHLLEEARENILRSCARKVYNWLKVAPFNVEFGDEEEDEWDTSRGIRVMALAFVPDFSTASFTCMIAPDGEVTDFLRLPNLLKRKNSFRMEDKQAKEADLNSLRNFIASKKPHAICVGGESRDAMMVAADLKEIVSGLVEDEQFPTIPVEILDNELAKVYANSLKGESDFRDYPMLLRQAISLGRRLQDPLVEFSQLCTPDDEILCLRFHPLQDHVSKEELLEVVNLEFVNRTNEVGVDVNEVVQNPYCGNLVQFICGLGPRKGATLIKILKQTNQRLENRTQLVTICHMGPKVFINCAGFIKIDTNALGDSTEAYVEVLDGSRVHPETYEWARKMAVDALEYDDEDANPAGALEEILDKPEKLKDLDLDAFAVELERQSFGNKSITLYDIRSELNHRYKDLRVPYQSPGPELLFDMLTKETPETFYIGKMITSNVIGISHRKPEKEQLDQANPVRNEETCLWQCPFCLKNDFPELSEVWNHFDAGGCPGQATGVRIRLDNGITGYIHIKNLSDKHVTDPTQRVTRGQLIHCRIIKIDVERFSIEASSKSSVLLDKNHEWRPLKDPYYDHEAEAKDIQTEETIKKNKQKLMYTKRVIVHPSFHNISFMEAEKLMANMEQGEVIVRPSSKGADHLTVTWKVAENIYQHIDVREEGKENAFSLGTSLWIGGEEFEDLDEIIARHINPMASSVRDIFNFKYYKDTEGGLKDKAEEYLKEEKAKNPQKIHYIISVAKNYPGKFLLSYLPRARCKHEYLSVTPNGFRFRGQVFESVNHVFRWFKEHFRDPIPGTPSTPRSHVSGRTPYTTPGGMSMSGMNAEAIQRVAQNMPSHMLHSLSQVASHTPHYAHTPAAFSVHSHYPNTPYTPSGQTPFMTPYATTPRAYGGMTPGQQSMMSTHSVSSPQTSSTGSQQGVFVHPGSVTPAAYRTPNQNFMRSSAAPSGAPVAAEEWGKAAAEWAKHKGRMNDPSSSMRTPRSGTPRSVGTPRSNQGTPRDDGRNSRTPRYNDVDFSPHSMQSPRVGWGRATNMGSQGNDRTGRSPRLPPSQGKYDPFDLGTNTPRISGTPRSARSTPRTINSPQSMSLGDSTPLYDEN</sequence>
<evidence type="ECO:0000259" key="14">
    <source>
        <dbReference type="PROSITE" id="PS50126"/>
    </source>
</evidence>
<dbReference type="InterPro" id="IPR028083">
    <property type="entry name" value="Spt6_acidic_N_dom"/>
</dbReference>
<dbReference type="InterPro" id="IPR023323">
    <property type="entry name" value="Tex-like_dom_sf"/>
</dbReference>
<feature type="compositionally biased region" description="Polar residues" evidence="12">
    <location>
        <begin position="1830"/>
        <end position="1860"/>
    </location>
</feature>
<dbReference type="PROSITE" id="PS50001">
    <property type="entry name" value="SH2"/>
    <property type="match status" value="1"/>
</dbReference>
<dbReference type="CDD" id="cd09928">
    <property type="entry name" value="SH2_Cterm_SPT6_like"/>
    <property type="match status" value="1"/>
</dbReference>
<feature type="domain" description="S1 motif" evidence="14">
    <location>
        <begin position="1273"/>
        <end position="1328"/>
    </location>
</feature>
<feature type="compositionally biased region" description="Acidic residues" evidence="12">
    <location>
        <begin position="128"/>
        <end position="143"/>
    </location>
</feature>
<comment type="caution">
    <text evidence="15">The sequence shown here is derived from an EMBL/GenBank/DDBJ whole genome shotgun (WGS) entry which is preliminary data.</text>
</comment>
<keyword evidence="8 10" id="KW-0539">Nucleus</keyword>
<dbReference type="Gene3D" id="3.30.420.140">
    <property type="entry name" value="YqgF/RNase H-like domain"/>
    <property type="match status" value="1"/>
</dbReference>
<dbReference type="InterPro" id="IPR012337">
    <property type="entry name" value="RNaseH-like_sf"/>
</dbReference>
<dbReference type="InterPro" id="IPR000980">
    <property type="entry name" value="SH2"/>
</dbReference>
<protein>
    <recommendedName>
        <fullName evidence="3">Transcription elongation factor SPT6</fullName>
    </recommendedName>
    <alternativeName>
        <fullName evidence="9">Transcription elongation factor spt6</fullName>
    </alternativeName>
</protein>
<dbReference type="Pfam" id="PF22706">
    <property type="entry name" value="Tex_central_region"/>
    <property type="match status" value="1"/>
</dbReference>
<dbReference type="GO" id="GO:0003677">
    <property type="term" value="F:DNA binding"/>
    <property type="evidence" value="ECO:0007669"/>
    <property type="project" value="InterPro"/>
</dbReference>
<keyword evidence="7" id="KW-0143">Chaperone</keyword>
<comment type="function">
    <text evidence="10">Histone H3-H4 chaperone that plays a role in maintenance of chromatin structure during RNA polymerase II transcription elongation.</text>
</comment>
<dbReference type="Gene3D" id="1.10.3500.10">
    <property type="entry name" value="Tex N-terminal region-like"/>
    <property type="match status" value="1"/>
</dbReference>
<dbReference type="FunFam" id="1.10.10.650:FF:000002">
    <property type="entry name" value="Transcription elongation factor spt6"/>
    <property type="match status" value="1"/>
</dbReference>
<dbReference type="PROSITE" id="PS50126">
    <property type="entry name" value="S1"/>
    <property type="match status" value="1"/>
</dbReference>
<dbReference type="FunFam" id="3.30.505.10:FF:000089">
    <property type="entry name" value="Transcription elongation factor spt6"/>
    <property type="match status" value="1"/>
</dbReference>
<evidence type="ECO:0000313" key="15">
    <source>
        <dbReference type="EMBL" id="KAF6203520.1"/>
    </source>
</evidence>
<evidence type="ECO:0000256" key="9">
    <source>
        <dbReference type="ARBA" id="ARBA00070625"/>
    </source>
</evidence>
<evidence type="ECO:0000256" key="12">
    <source>
        <dbReference type="SAM" id="MobiDB-lite"/>
    </source>
</evidence>
<feature type="compositionally biased region" description="Polar residues" evidence="12">
    <location>
        <begin position="1742"/>
        <end position="1767"/>
    </location>
</feature>
<accession>A0A8S9X2Z7</accession>
<dbReference type="InterPro" id="IPR035018">
    <property type="entry name" value="Spt6_SH2_C"/>
</dbReference>
<keyword evidence="5" id="KW-0175">Coiled coil</keyword>
<dbReference type="GO" id="GO:0060429">
    <property type="term" value="P:epithelium development"/>
    <property type="evidence" value="ECO:0007669"/>
    <property type="project" value="UniProtKB-ARBA"/>
</dbReference>
<evidence type="ECO:0000256" key="3">
    <source>
        <dbReference type="ARBA" id="ARBA00020248"/>
    </source>
</evidence>
<dbReference type="InterPro" id="IPR035420">
    <property type="entry name" value="Spt6_SH2"/>
</dbReference>
<dbReference type="Gene3D" id="2.40.50.140">
    <property type="entry name" value="Nucleic acid-binding proteins"/>
    <property type="match status" value="1"/>
</dbReference>
<dbReference type="SMART" id="SM00252">
    <property type="entry name" value="SH2"/>
    <property type="match status" value="1"/>
</dbReference>
<feature type="compositionally biased region" description="Basic and acidic residues" evidence="12">
    <location>
        <begin position="84"/>
        <end position="94"/>
    </location>
</feature>
<dbReference type="Pfam" id="PF14635">
    <property type="entry name" value="HHH_7"/>
    <property type="match status" value="1"/>
</dbReference>
<evidence type="ECO:0000259" key="13">
    <source>
        <dbReference type="PROSITE" id="PS50001"/>
    </source>
</evidence>
<feature type="compositionally biased region" description="Acidic residues" evidence="12">
    <location>
        <begin position="73"/>
        <end position="83"/>
    </location>
</feature>
<feature type="compositionally biased region" description="Basic residues" evidence="12">
    <location>
        <begin position="295"/>
        <end position="309"/>
    </location>
</feature>
<dbReference type="SUPFAM" id="SSF53098">
    <property type="entry name" value="Ribonuclease H-like"/>
    <property type="match status" value="1"/>
</dbReference>
<dbReference type="GO" id="GO:0008023">
    <property type="term" value="C:transcription elongation factor complex"/>
    <property type="evidence" value="ECO:0007669"/>
    <property type="project" value="TreeGrafter"/>
</dbReference>
<keyword evidence="16" id="KW-1185">Reference proteome</keyword>
<dbReference type="Gene3D" id="1.10.150.850">
    <property type="entry name" value="Spt6, helix-hairpin-helix domain"/>
    <property type="match status" value="1"/>
</dbReference>
<dbReference type="Pfam" id="PF17674">
    <property type="entry name" value="HHH_9"/>
    <property type="match status" value="1"/>
</dbReference>
<dbReference type="InterPro" id="IPR028231">
    <property type="entry name" value="Spt6_YqgF"/>
</dbReference>
<evidence type="ECO:0000256" key="2">
    <source>
        <dbReference type="ARBA" id="ARBA00009253"/>
    </source>
</evidence>
<dbReference type="FunFam" id="3.30.420.140:FF:000004">
    <property type="entry name" value="Transcription elongation factor spt6"/>
    <property type="match status" value="1"/>
</dbReference>
<evidence type="ECO:0000256" key="7">
    <source>
        <dbReference type="ARBA" id="ARBA00023186"/>
    </source>
</evidence>
<dbReference type="Proteomes" id="UP000466442">
    <property type="component" value="Unassembled WGS sequence"/>
</dbReference>
<dbReference type="InterPro" id="IPR042066">
    <property type="entry name" value="Spt6_death-like"/>
</dbReference>
<dbReference type="InterPro" id="IPR006641">
    <property type="entry name" value="YqgF/RNaseH-like_dom"/>
</dbReference>
<dbReference type="EMBL" id="WIXP02000010">
    <property type="protein sequence ID" value="KAF6203520.1"/>
    <property type="molecule type" value="Genomic_DNA"/>
</dbReference>
<feature type="compositionally biased region" description="Basic and acidic residues" evidence="12">
    <location>
        <begin position="1768"/>
        <end position="1782"/>
    </location>
</feature>
<feature type="region of interest" description="Disordered" evidence="12">
    <location>
        <begin position="40"/>
        <end position="146"/>
    </location>
</feature>
<dbReference type="GO" id="GO:0031491">
    <property type="term" value="F:nucleosome binding"/>
    <property type="evidence" value="ECO:0007669"/>
    <property type="project" value="TreeGrafter"/>
</dbReference>
<dbReference type="InterPro" id="IPR037027">
    <property type="entry name" value="YqgF/RNaseH-like_dom_sf"/>
</dbReference>
<dbReference type="SUPFAM" id="SSF55550">
    <property type="entry name" value="SH2 domain"/>
    <property type="match status" value="1"/>
</dbReference>
<feature type="compositionally biased region" description="Low complexity" evidence="12">
    <location>
        <begin position="1672"/>
        <end position="1688"/>
    </location>
</feature>
<dbReference type="InterPro" id="IPR010994">
    <property type="entry name" value="RuvA_2-like"/>
</dbReference>
<dbReference type="InterPro" id="IPR023319">
    <property type="entry name" value="Tex-like_HTH_dom_sf"/>
</dbReference>
<comment type="subcellular location">
    <subcellularLocation>
        <location evidence="1 10">Nucleus</location>
    </subcellularLocation>
</comment>
<dbReference type="OrthoDB" id="343921at2759"/>
<dbReference type="Gene3D" id="3.30.505.10">
    <property type="entry name" value="SH2 domain"/>
    <property type="match status" value="2"/>
</dbReference>
<dbReference type="SMART" id="SM00732">
    <property type="entry name" value="YqgFc"/>
    <property type="match status" value="1"/>
</dbReference>
<dbReference type="PANTHER" id="PTHR10145">
    <property type="entry name" value="TRANSCRIPTION ELONGATION FACTOR SPT6"/>
    <property type="match status" value="1"/>
</dbReference>
<dbReference type="InterPro" id="IPR035019">
    <property type="entry name" value="Spt6_SH2_N"/>
</dbReference>
<feature type="region of interest" description="Disordered" evidence="12">
    <location>
        <begin position="1565"/>
        <end position="1591"/>
    </location>
</feature>
<organism evidence="15 16">
    <name type="scientific">Apolygus lucorum</name>
    <name type="common">Small green plant bug</name>
    <name type="synonym">Lygocoris lucorum</name>
    <dbReference type="NCBI Taxonomy" id="248454"/>
    <lineage>
        <taxon>Eukaryota</taxon>
        <taxon>Metazoa</taxon>
        <taxon>Ecdysozoa</taxon>
        <taxon>Arthropoda</taxon>
        <taxon>Hexapoda</taxon>
        <taxon>Insecta</taxon>
        <taxon>Pterygota</taxon>
        <taxon>Neoptera</taxon>
        <taxon>Paraneoptera</taxon>
        <taxon>Hemiptera</taxon>
        <taxon>Heteroptera</taxon>
        <taxon>Panheteroptera</taxon>
        <taxon>Cimicomorpha</taxon>
        <taxon>Miridae</taxon>
        <taxon>Mirini</taxon>
        <taxon>Apolygus</taxon>
    </lineage>
</organism>
<dbReference type="PIRSF" id="PIRSF036947">
    <property type="entry name" value="Spt6"/>
    <property type="match status" value="1"/>
</dbReference>
<evidence type="ECO:0000313" key="16">
    <source>
        <dbReference type="Proteomes" id="UP000466442"/>
    </source>
</evidence>
<dbReference type="Pfam" id="PF14639">
    <property type="entry name" value="YqgF"/>
    <property type="match status" value="1"/>
</dbReference>
<dbReference type="GO" id="GO:0140673">
    <property type="term" value="P:transcription elongation-coupled chromatin remodeling"/>
    <property type="evidence" value="ECO:0007669"/>
    <property type="project" value="InterPro"/>
</dbReference>
<dbReference type="GO" id="GO:0034728">
    <property type="term" value="P:nucleosome organization"/>
    <property type="evidence" value="ECO:0007669"/>
    <property type="project" value="TreeGrafter"/>
</dbReference>
<evidence type="ECO:0000256" key="11">
    <source>
        <dbReference type="PROSITE-ProRule" id="PRU00191"/>
    </source>
</evidence>
<dbReference type="InterPro" id="IPR028088">
    <property type="entry name" value="Spt6_HTH_DNA-bd_dom"/>
</dbReference>
<dbReference type="PANTHER" id="PTHR10145:SF6">
    <property type="entry name" value="TRANSCRIPTION ELONGATION FACTOR SPT6"/>
    <property type="match status" value="1"/>
</dbReference>
<proteinExistence type="inferred from homology"/>
<dbReference type="SMART" id="SM00316">
    <property type="entry name" value="S1"/>
    <property type="match status" value="1"/>
</dbReference>
<reference evidence="15" key="1">
    <citation type="journal article" date="2021" name="Mol. Ecol. Resour.">
        <title>Apolygus lucorum genome provides insights into omnivorousness and mesophyll feeding.</title>
        <authorList>
            <person name="Liu Y."/>
            <person name="Liu H."/>
            <person name="Wang H."/>
            <person name="Huang T."/>
            <person name="Liu B."/>
            <person name="Yang B."/>
            <person name="Yin L."/>
            <person name="Li B."/>
            <person name="Zhang Y."/>
            <person name="Zhang S."/>
            <person name="Jiang F."/>
            <person name="Zhang X."/>
            <person name="Ren Y."/>
            <person name="Wang B."/>
            <person name="Wang S."/>
            <person name="Lu Y."/>
            <person name="Wu K."/>
            <person name="Fan W."/>
            <person name="Wang G."/>
        </authorList>
    </citation>
    <scope>NUCLEOTIDE SEQUENCE</scope>
    <source>
        <strain evidence="15">12Hb</strain>
    </source>
</reference>
<dbReference type="CDD" id="cd09918">
    <property type="entry name" value="SH2_Nterm_SPT6_like"/>
    <property type="match status" value="1"/>
</dbReference>
<feature type="region of interest" description="Disordered" evidence="12">
    <location>
        <begin position="266"/>
        <end position="310"/>
    </location>
</feature>
<evidence type="ECO:0000256" key="1">
    <source>
        <dbReference type="ARBA" id="ARBA00004123"/>
    </source>
</evidence>
<dbReference type="Pfam" id="PF14632">
    <property type="entry name" value="SPT6_acidic"/>
    <property type="match status" value="1"/>
</dbReference>
<dbReference type="InterPro" id="IPR017072">
    <property type="entry name" value="TF_Spt6"/>
</dbReference>
<evidence type="ECO:0000256" key="10">
    <source>
        <dbReference type="PIRNR" id="PIRNR036947"/>
    </source>
</evidence>
<dbReference type="FunFam" id="1.10.150.850:FF:000004">
    <property type="entry name" value="Transcription elongation factor SPT6"/>
    <property type="match status" value="1"/>
</dbReference>
<evidence type="ECO:0000256" key="8">
    <source>
        <dbReference type="ARBA" id="ARBA00023242"/>
    </source>
</evidence>
<feature type="domain" description="SH2" evidence="13">
    <location>
        <begin position="1370"/>
        <end position="1461"/>
    </location>
</feature>
<keyword evidence="6 10" id="KW-0804">Transcription</keyword>
<evidence type="ECO:0000256" key="5">
    <source>
        <dbReference type="ARBA" id="ARBA00023054"/>
    </source>
</evidence>
<feature type="compositionally biased region" description="Acidic residues" evidence="12">
    <location>
        <begin position="209"/>
        <end position="227"/>
    </location>
</feature>
<dbReference type="InterPro" id="IPR055179">
    <property type="entry name" value="Tex-like_central_region"/>
</dbReference>
<feature type="compositionally biased region" description="Acidic residues" evidence="12">
    <location>
        <begin position="95"/>
        <end position="108"/>
    </location>
</feature>
<dbReference type="FunFam" id="3.30.505.10:FF:000030">
    <property type="entry name" value="Transcription elongation factor spt6"/>
    <property type="match status" value="1"/>
</dbReference>
<feature type="compositionally biased region" description="Acidic residues" evidence="12">
    <location>
        <begin position="271"/>
        <end position="291"/>
    </location>
</feature>
<dbReference type="FunFam" id="1.10.150.850:FF:000003">
    <property type="entry name" value="Transcription elongation factor spt6"/>
    <property type="match status" value="1"/>
</dbReference>
<comment type="similarity">
    <text evidence="2 10">Belongs to the SPT6 family.</text>
</comment>
<gene>
    <name evidence="15" type="ORF">GE061_001851</name>
</gene>
<evidence type="ECO:0000256" key="6">
    <source>
        <dbReference type="ARBA" id="ARBA00023163"/>
    </source>
</evidence>
<dbReference type="Pfam" id="PF14641">
    <property type="entry name" value="HTH_44"/>
    <property type="match status" value="1"/>
</dbReference>
<dbReference type="FunFam" id="1.10.3500.10:FF:000006">
    <property type="entry name" value="Transcription elongation factor spt6"/>
    <property type="match status" value="1"/>
</dbReference>
<feature type="region of interest" description="Disordered" evidence="12">
    <location>
        <begin position="1737"/>
        <end position="1868"/>
    </location>
</feature>
<dbReference type="InterPro" id="IPR041692">
    <property type="entry name" value="HHH_9"/>
</dbReference>
<dbReference type="FunFam" id="1.10.10.2740:FF:000001">
    <property type="entry name" value="Transcription elongation factor spt6"/>
    <property type="match status" value="1"/>
</dbReference>
<feature type="compositionally biased region" description="Acidic residues" evidence="12">
    <location>
        <begin position="164"/>
        <end position="177"/>
    </location>
</feature>
<dbReference type="InterPro" id="IPR003029">
    <property type="entry name" value="S1_domain"/>
</dbReference>
<dbReference type="InterPro" id="IPR036860">
    <property type="entry name" value="SH2_dom_sf"/>
</dbReference>
<feature type="region of interest" description="Disordered" evidence="12">
    <location>
        <begin position="1661"/>
        <end position="1693"/>
    </location>
</feature>
<keyword evidence="4" id="KW-0597">Phosphoprotein</keyword>
<dbReference type="Pfam" id="PF00575">
    <property type="entry name" value="S1"/>
    <property type="match status" value="1"/>
</dbReference>
<dbReference type="SUPFAM" id="SSF47781">
    <property type="entry name" value="RuvA domain 2-like"/>
    <property type="match status" value="2"/>
</dbReference>
<dbReference type="Gene3D" id="1.10.10.650">
    <property type="entry name" value="RuvA domain 2-like"/>
    <property type="match status" value="1"/>
</dbReference>
<dbReference type="InterPro" id="IPR012340">
    <property type="entry name" value="NA-bd_OB-fold"/>
</dbReference>
<dbReference type="SUPFAM" id="SSF158832">
    <property type="entry name" value="Tex N-terminal region-like"/>
    <property type="match status" value="1"/>
</dbReference>
<dbReference type="InterPro" id="IPR032706">
    <property type="entry name" value="Spt6_HHH"/>
</dbReference>
<feature type="compositionally biased region" description="Basic and acidic residues" evidence="12">
    <location>
        <begin position="189"/>
        <end position="208"/>
    </location>
</feature>
<evidence type="ECO:0000256" key="4">
    <source>
        <dbReference type="ARBA" id="ARBA00022553"/>
    </source>
</evidence>
<keyword evidence="11" id="KW-0727">SH2 domain</keyword>
<dbReference type="GO" id="GO:0042393">
    <property type="term" value="F:histone binding"/>
    <property type="evidence" value="ECO:0007669"/>
    <property type="project" value="TreeGrafter"/>
</dbReference>
<dbReference type="SUPFAM" id="SSF50249">
    <property type="entry name" value="Nucleic acid-binding proteins"/>
    <property type="match status" value="1"/>
</dbReference>
<dbReference type="Pfam" id="PF14633">
    <property type="entry name" value="SH2_2"/>
    <property type="match status" value="1"/>
</dbReference>
<name>A0A8S9X2Z7_APOLU</name>